<evidence type="ECO:0000256" key="1">
    <source>
        <dbReference type="SAM" id="MobiDB-lite"/>
    </source>
</evidence>
<dbReference type="EMBL" id="CAEKDK010000001">
    <property type="protein sequence ID" value="CAB4263024.1"/>
    <property type="molecule type" value="Genomic_DNA"/>
</dbReference>
<sequence>MADFTQASYEKNKEVAKSNSIESLAKVPFERLEKVMREGFLAMTSSMDHLSQSVTQTIERGHLNTTLQGNETRAYLGHLFERAMQEEQEDRMVRKEDGRLSSTKTPLLIQGYAAGQTSGHAQSAPSEMAIKDPLRSSYQVDQPTGFNVTTLALHMPKVISPPKEVASQHFTSFGTPSKYQAPKTGEPALPPEPVRRNMHADRWRQPTGFNVHIAHNNGNNRGNRRERQNNA</sequence>
<feature type="region of interest" description="Disordered" evidence="1">
    <location>
        <begin position="169"/>
        <end position="194"/>
    </location>
</feature>
<accession>A0A6J5TGP3</accession>
<protein>
    <submittedName>
        <fullName evidence="2">Uncharacterized protein</fullName>
    </submittedName>
</protein>
<feature type="compositionally biased region" description="Polar residues" evidence="1">
    <location>
        <begin position="169"/>
        <end position="178"/>
    </location>
</feature>
<dbReference type="AlphaFoldDB" id="A0A6J5TGP3"/>
<organism evidence="2 3">
    <name type="scientific">Prunus armeniaca</name>
    <name type="common">Apricot</name>
    <name type="synonym">Armeniaca vulgaris</name>
    <dbReference type="NCBI Taxonomy" id="36596"/>
    <lineage>
        <taxon>Eukaryota</taxon>
        <taxon>Viridiplantae</taxon>
        <taxon>Streptophyta</taxon>
        <taxon>Embryophyta</taxon>
        <taxon>Tracheophyta</taxon>
        <taxon>Spermatophyta</taxon>
        <taxon>Magnoliopsida</taxon>
        <taxon>eudicotyledons</taxon>
        <taxon>Gunneridae</taxon>
        <taxon>Pentapetalae</taxon>
        <taxon>rosids</taxon>
        <taxon>fabids</taxon>
        <taxon>Rosales</taxon>
        <taxon>Rosaceae</taxon>
        <taxon>Amygdaloideae</taxon>
        <taxon>Amygdaleae</taxon>
        <taxon>Prunus</taxon>
    </lineage>
</organism>
<evidence type="ECO:0000313" key="2">
    <source>
        <dbReference type="EMBL" id="CAB4263024.1"/>
    </source>
</evidence>
<reference evidence="2 3" key="1">
    <citation type="submission" date="2020-05" db="EMBL/GenBank/DDBJ databases">
        <authorList>
            <person name="Campoy J."/>
            <person name="Schneeberger K."/>
            <person name="Spophaly S."/>
        </authorList>
    </citation>
    <scope>NUCLEOTIDE SEQUENCE [LARGE SCALE GENOMIC DNA]</scope>
    <source>
        <strain evidence="2">PruArmRojPasFocal</strain>
    </source>
</reference>
<name>A0A6J5TGP3_PRUAR</name>
<evidence type="ECO:0000313" key="3">
    <source>
        <dbReference type="Proteomes" id="UP000507222"/>
    </source>
</evidence>
<proteinExistence type="predicted"/>
<gene>
    <name evidence="2" type="ORF">CURHAP_LOCUS2611</name>
</gene>
<feature type="region of interest" description="Disordered" evidence="1">
    <location>
        <begin position="208"/>
        <end position="231"/>
    </location>
</feature>
<dbReference type="Proteomes" id="UP000507222">
    <property type="component" value="Unassembled WGS sequence"/>
</dbReference>